<reference evidence="11 12" key="1">
    <citation type="submission" date="2024-03" db="EMBL/GenBank/DDBJ databases">
        <title>The genome assembly and annotation of the cricket Gryllus longicercus Weissman &amp; Gray.</title>
        <authorList>
            <person name="Szrajer S."/>
            <person name="Gray D."/>
            <person name="Ylla G."/>
        </authorList>
    </citation>
    <scope>NUCLEOTIDE SEQUENCE [LARGE SCALE GENOMIC DNA]</scope>
    <source>
        <strain evidence="11">DAG 2021-001</strain>
        <tissue evidence="11">Whole body minus gut</tissue>
    </source>
</reference>
<dbReference type="GO" id="GO:0005737">
    <property type="term" value="C:cytoplasm"/>
    <property type="evidence" value="ECO:0007669"/>
    <property type="project" value="TreeGrafter"/>
</dbReference>
<dbReference type="InterPro" id="IPR007835">
    <property type="entry name" value="MOFRL"/>
</dbReference>
<evidence type="ECO:0000259" key="9">
    <source>
        <dbReference type="Pfam" id="PF05161"/>
    </source>
</evidence>
<dbReference type="Pfam" id="PF05161">
    <property type="entry name" value="MOFRL"/>
    <property type="match status" value="1"/>
</dbReference>
<organism evidence="11 12">
    <name type="scientific">Gryllus longicercus</name>
    <dbReference type="NCBI Taxonomy" id="2509291"/>
    <lineage>
        <taxon>Eukaryota</taxon>
        <taxon>Metazoa</taxon>
        <taxon>Ecdysozoa</taxon>
        <taxon>Arthropoda</taxon>
        <taxon>Hexapoda</taxon>
        <taxon>Insecta</taxon>
        <taxon>Pterygota</taxon>
        <taxon>Neoptera</taxon>
        <taxon>Polyneoptera</taxon>
        <taxon>Orthoptera</taxon>
        <taxon>Ensifera</taxon>
        <taxon>Gryllidea</taxon>
        <taxon>Grylloidea</taxon>
        <taxon>Gryllidae</taxon>
        <taxon>Gryllinae</taxon>
        <taxon>Gryllus</taxon>
    </lineage>
</organism>
<evidence type="ECO:0000256" key="6">
    <source>
        <dbReference type="ARBA" id="ARBA00022741"/>
    </source>
</evidence>
<dbReference type="InterPro" id="IPR039760">
    <property type="entry name" value="MOFRL_protein"/>
</dbReference>
<dbReference type="Proteomes" id="UP001378592">
    <property type="component" value="Unassembled WGS sequence"/>
</dbReference>
<dbReference type="SUPFAM" id="SSF82544">
    <property type="entry name" value="GckA/TtuD-like"/>
    <property type="match status" value="1"/>
</dbReference>
<dbReference type="FunFam" id="3.40.50.10180:FF:000001">
    <property type="entry name" value="Glycerate kinase"/>
    <property type="match status" value="1"/>
</dbReference>
<gene>
    <name evidence="11" type="ORF">R5R35_013905</name>
</gene>
<evidence type="ECO:0000256" key="2">
    <source>
        <dbReference type="ARBA" id="ARBA00005393"/>
    </source>
</evidence>
<dbReference type="PANTHER" id="PTHR12227">
    <property type="entry name" value="GLYCERATE KINASE"/>
    <property type="match status" value="1"/>
</dbReference>
<keyword evidence="7" id="KW-0418">Kinase</keyword>
<dbReference type="EMBL" id="JAZDUA010000083">
    <property type="protein sequence ID" value="KAK7868981.1"/>
    <property type="molecule type" value="Genomic_DNA"/>
</dbReference>
<evidence type="ECO:0000256" key="7">
    <source>
        <dbReference type="ARBA" id="ARBA00022777"/>
    </source>
</evidence>
<evidence type="ECO:0000256" key="1">
    <source>
        <dbReference type="ARBA" id="ARBA00000694"/>
    </source>
</evidence>
<dbReference type="InterPro" id="IPR025286">
    <property type="entry name" value="MOFRL_assoc_dom"/>
</dbReference>
<sequence length="537" mass="58954">MLTGFSQSILMVGSRILLTGTRRVIPAKWISYSCRMCDSDESPFPIREIKNELFVMYQQAVSAVKPGRLVSRIVKKCDDKNYIIKGRKYVFNKNVYVVGFGKAVLDMALKVNEVFGEHIVEGILSVPEGIKNPPGVEEIKKRNIQIREGAAKNLPDKKAESTAREIGRLADSLGDGMILMVLISGGGSALLPAPVPGITVEDTAQLVSKLQCNGATITEVNSVRKKLCTLKGGKLAIRANPARVITFILSDVIGDPLDFIASGPTVKNEDPSVLPLEIIEKYHLQTQIKSNIVQELKKQQKTIDFPQNNVYNVLIGNNLTALLAAKEAAINKGYFPILLSDKISCPVAELSEWYSTLCVTFWKAQETRNSTDLKEVLHLAVEKYGFTDEVVELFLSFVPKFREGAFKGLCIIGGGEPTVVVHKRCGSKGGRSQELALRFSVKIHELANQEECDNMACVLMAAGTDGIDGPTDAAGGFGYLEQIDIANAIGLDAKTYIERSNSYAYFSALPRDMIKIGHTGTNVMDLHIIMIKKLRRK</sequence>
<feature type="domain" description="MOFRL" evidence="9">
    <location>
        <begin position="410"/>
        <end position="525"/>
    </location>
</feature>
<evidence type="ECO:0000313" key="11">
    <source>
        <dbReference type="EMBL" id="KAK7868981.1"/>
    </source>
</evidence>
<comment type="catalytic activity">
    <reaction evidence="1">
        <text>(R)-glycerate + ATP = (2R)-3-phosphoglycerate + ADP + H(+)</text>
        <dbReference type="Rhea" id="RHEA:23516"/>
        <dbReference type="ChEBI" id="CHEBI:15378"/>
        <dbReference type="ChEBI" id="CHEBI:16659"/>
        <dbReference type="ChEBI" id="CHEBI:30616"/>
        <dbReference type="ChEBI" id="CHEBI:58272"/>
        <dbReference type="ChEBI" id="CHEBI:456216"/>
        <dbReference type="EC" id="2.7.1.31"/>
    </reaction>
</comment>
<dbReference type="Gene3D" id="3.40.50.10180">
    <property type="entry name" value="Glycerate kinase, MOFRL-like N-terminal domain"/>
    <property type="match status" value="1"/>
</dbReference>
<dbReference type="GO" id="GO:0005524">
    <property type="term" value="F:ATP binding"/>
    <property type="evidence" value="ECO:0007669"/>
    <property type="project" value="UniProtKB-KW"/>
</dbReference>
<dbReference type="GO" id="GO:0008887">
    <property type="term" value="F:glycerate kinase activity"/>
    <property type="evidence" value="ECO:0007669"/>
    <property type="project" value="UniProtKB-EC"/>
</dbReference>
<evidence type="ECO:0000313" key="12">
    <source>
        <dbReference type="Proteomes" id="UP001378592"/>
    </source>
</evidence>
<accession>A0AAN9Z9A9</accession>
<keyword evidence="12" id="KW-1185">Reference proteome</keyword>
<dbReference type="AlphaFoldDB" id="A0AAN9Z9A9"/>
<evidence type="ECO:0000256" key="3">
    <source>
        <dbReference type="ARBA" id="ARBA00012101"/>
    </source>
</evidence>
<dbReference type="Pfam" id="PF13660">
    <property type="entry name" value="DUF4147"/>
    <property type="match status" value="1"/>
</dbReference>
<dbReference type="PANTHER" id="PTHR12227:SF0">
    <property type="entry name" value="GLYCERATE KINASE"/>
    <property type="match status" value="1"/>
</dbReference>
<dbReference type="InterPro" id="IPR037035">
    <property type="entry name" value="GK-like_C_sf"/>
</dbReference>
<evidence type="ECO:0000259" key="10">
    <source>
        <dbReference type="Pfam" id="PF13660"/>
    </source>
</evidence>
<protein>
    <recommendedName>
        <fullName evidence="4">Glycerate kinase</fullName>
        <ecNumber evidence="3">2.7.1.31</ecNumber>
    </recommendedName>
</protein>
<keyword evidence="8" id="KW-0067">ATP-binding</keyword>
<dbReference type="Gene3D" id="3.40.1480.10">
    <property type="entry name" value="MOFRL domain"/>
    <property type="match status" value="1"/>
</dbReference>
<keyword evidence="5" id="KW-0808">Transferase</keyword>
<proteinExistence type="inferred from homology"/>
<comment type="similarity">
    <text evidence="2">Belongs to the glycerate kinase type-2 family.</text>
</comment>
<evidence type="ECO:0000256" key="5">
    <source>
        <dbReference type="ARBA" id="ARBA00022679"/>
    </source>
</evidence>
<evidence type="ECO:0000256" key="8">
    <source>
        <dbReference type="ARBA" id="ARBA00022840"/>
    </source>
</evidence>
<comment type="caution">
    <text evidence="11">The sequence shown here is derived from an EMBL/GenBank/DDBJ whole genome shotgun (WGS) entry which is preliminary data.</text>
</comment>
<keyword evidence="6" id="KW-0547">Nucleotide-binding</keyword>
<name>A0AAN9Z9A9_9ORTH</name>
<dbReference type="EC" id="2.7.1.31" evidence="3"/>
<feature type="domain" description="MOFRL-associated" evidence="10">
    <location>
        <begin position="56"/>
        <end position="296"/>
    </location>
</feature>
<evidence type="ECO:0000256" key="4">
    <source>
        <dbReference type="ARBA" id="ARBA00020720"/>
    </source>
</evidence>
<dbReference type="InterPro" id="IPR038614">
    <property type="entry name" value="GK_N_sf"/>
</dbReference>